<protein>
    <submittedName>
        <fullName evidence="2">GNAT family N-acetyltransferase</fullName>
    </submittedName>
</protein>
<comment type="caution">
    <text evidence="2">The sequence shown here is derived from an EMBL/GenBank/DDBJ whole genome shotgun (WGS) entry which is preliminary data.</text>
</comment>
<evidence type="ECO:0000313" key="3">
    <source>
        <dbReference type="Proteomes" id="UP000762703"/>
    </source>
</evidence>
<dbReference type="InterPro" id="IPR000182">
    <property type="entry name" value="GNAT_dom"/>
</dbReference>
<evidence type="ECO:0000259" key="1">
    <source>
        <dbReference type="PROSITE" id="PS51186"/>
    </source>
</evidence>
<evidence type="ECO:0000313" key="2">
    <source>
        <dbReference type="EMBL" id="MBE6506095.1"/>
    </source>
</evidence>
<dbReference type="PANTHER" id="PTHR43138">
    <property type="entry name" value="ACETYLTRANSFERASE, GNAT FAMILY"/>
    <property type="match status" value="1"/>
</dbReference>
<dbReference type="RefSeq" id="WP_303737754.1">
    <property type="nucleotide sequence ID" value="NZ_SUTE01000087.1"/>
</dbReference>
<dbReference type="Gene3D" id="3.40.630.30">
    <property type="match status" value="1"/>
</dbReference>
<dbReference type="Pfam" id="PF00583">
    <property type="entry name" value="Acetyltransf_1"/>
    <property type="match status" value="1"/>
</dbReference>
<dbReference type="InterPro" id="IPR016181">
    <property type="entry name" value="Acyl_CoA_acyltransferase"/>
</dbReference>
<proteinExistence type="predicted"/>
<dbReference type="EMBL" id="SUTE01000087">
    <property type="protein sequence ID" value="MBE6506095.1"/>
    <property type="molecule type" value="Genomic_DNA"/>
</dbReference>
<sequence length="159" mass="17990">MMIIREFTMDDLPEMISIWNEIVEEGNAFPQEEVLTLKTGLDFFNSQSHVGVAFGGEILGLYILHPNNVGRCSHIANASYVVSSKARGKHIGQKLVLDSIEKAKELDFLILQFNAVVEDNLSARHLYEKLGFKQLGVIPKGFRLDNDEFVNICPYYIEL</sequence>
<accession>A0A8T3VHX0</accession>
<dbReference type="PROSITE" id="PS51186">
    <property type="entry name" value="GNAT"/>
    <property type="match status" value="1"/>
</dbReference>
<dbReference type="Proteomes" id="UP000762703">
    <property type="component" value="Unassembled WGS sequence"/>
</dbReference>
<dbReference type="AlphaFoldDB" id="A0A8T3VHX0"/>
<dbReference type="InterPro" id="IPR052742">
    <property type="entry name" value="Mito_N-acetyltransferase"/>
</dbReference>
<organism evidence="2 3">
    <name type="scientific">Methanobrevibacter millerae</name>
    <dbReference type="NCBI Taxonomy" id="230361"/>
    <lineage>
        <taxon>Archaea</taxon>
        <taxon>Methanobacteriati</taxon>
        <taxon>Methanobacteriota</taxon>
        <taxon>Methanomada group</taxon>
        <taxon>Methanobacteria</taxon>
        <taxon>Methanobacteriales</taxon>
        <taxon>Methanobacteriaceae</taxon>
        <taxon>Methanobrevibacter</taxon>
    </lineage>
</organism>
<dbReference type="CDD" id="cd04301">
    <property type="entry name" value="NAT_SF"/>
    <property type="match status" value="1"/>
</dbReference>
<dbReference type="SUPFAM" id="SSF55729">
    <property type="entry name" value="Acyl-CoA N-acyltransferases (Nat)"/>
    <property type="match status" value="1"/>
</dbReference>
<dbReference type="PANTHER" id="PTHR43138:SF1">
    <property type="entry name" value="N-ACETYLTRANSFERASE ACA1"/>
    <property type="match status" value="1"/>
</dbReference>
<gene>
    <name evidence="2" type="ORF">E7Z73_10275</name>
</gene>
<name>A0A8T3VHX0_9EURY</name>
<dbReference type="GO" id="GO:0016747">
    <property type="term" value="F:acyltransferase activity, transferring groups other than amino-acyl groups"/>
    <property type="evidence" value="ECO:0007669"/>
    <property type="project" value="InterPro"/>
</dbReference>
<feature type="domain" description="N-acetyltransferase" evidence="1">
    <location>
        <begin position="2"/>
        <end position="156"/>
    </location>
</feature>
<reference evidence="2" key="1">
    <citation type="submission" date="2019-04" db="EMBL/GenBank/DDBJ databases">
        <title>Evolution of Biomass-Degrading Anaerobic Consortia Revealed by Metagenomics.</title>
        <authorList>
            <person name="Peng X."/>
        </authorList>
    </citation>
    <scope>NUCLEOTIDE SEQUENCE</scope>
    <source>
        <strain evidence="2">SIG12</strain>
    </source>
</reference>